<reference evidence="5 6" key="1">
    <citation type="journal article" date="2007" name="Appl. Environ. Microbiol.">
        <title>Rhizobial factors required for stem nodule maturation and maintenance in Sesbania rostrata-Azorhizobium caulinodans ORS571 symbiosis.</title>
        <authorList>
            <person name="Suzuki S."/>
            <person name="Aono T."/>
            <person name="Lee KB."/>
            <person name="Suzuki T."/>
            <person name="Liu CT."/>
            <person name="Miwa H."/>
            <person name="Wakao S."/>
            <person name="Iki T."/>
            <person name="Oyaizu H."/>
        </authorList>
    </citation>
    <scope>NUCLEOTIDE SEQUENCE [LARGE SCALE GENOMIC DNA]</scope>
    <source>
        <strain evidence="6">ATCC 43989 / DSM 5975 / JCM 20966 / LMG 6465 / NBRC 14845 / NCIMB 13405 / ORS 571</strain>
    </source>
</reference>
<dbReference type="PANTHER" id="PTHR24096:SF149">
    <property type="entry name" value="AMP-BINDING DOMAIN-CONTAINING PROTEIN-RELATED"/>
    <property type="match status" value="1"/>
</dbReference>
<reference evidence="6" key="2">
    <citation type="submission" date="2007-04" db="EMBL/GenBank/DDBJ databases">
        <title>Complete genome sequence of the nitrogen-fixing bacterium Azorhizobium caulinodans ORS571.</title>
        <authorList>
            <person name="Lee K.B."/>
            <person name="Backer P.D."/>
            <person name="Aono T."/>
            <person name="Liu C.T."/>
            <person name="Suzuki S."/>
            <person name="Suzuki T."/>
            <person name="Kaneko T."/>
            <person name="Yamada M."/>
            <person name="Tabata S."/>
            <person name="Kupfer D.M."/>
            <person name="Najar F.Z."/>
            <person name="Wiley G.B."/>
            <person name="Roe B."/>
            <person name="Binnewies T."/>
            <person name="Ussery D."/>
            <person name="Vereecke D."/>
            <person name="Gevers D."/>
            <person name="Holsters M."/>
            <person name="Oyaizu H."/>
        </authorList>
    </citation>
    <scope>NUCLEOTIDE SEQUENCE [LARGE SCALE GENOMIC DNA]</scope>
    <source>
        <strain evidence="6">ATCC 43989 / DSM 5975 / JCM 20966 / LMG 6465 / NBRC 14845 / NCIMB 13405 / ORS 571</strain>
    </source>
</reference>
<dbReference type="STRING" id="438753.AZC_2772"/>
<dbReference type="Pfam" id="PF13193">
    <property type="entry name" value="AMP-binding_C"/>
    <property type="match status" value="1"/>
</dbReference>
<dbReference type="InterPro" id="IPR020845">
    <property type="entry name" value="AMP-binding_CS"/>
</dbReference>
<proteinExistence type="inferred from homology"/>
<organism evidence="5 6">
    <name type="scientific">Azorhizobium caulinodans (strain ATCC 43989 / DSM 5975 / JCM 20966 / LMG 6465 / NBRC 14845 / NCIMB 13405 / ORS 571)</name>
    <dbReference type="NCBI Taxonomy" id="438753"/>
    <lineage>
        <taxon>Bacteria</taxon>
        <taxon>Pseudomonadati</taxon>
        <taxon>Pseudomonadota</taxon>
        <taxon>Alphaproteobacteria</taxon>
        <taxon>Hyphomicrobiales</taxon>
        <taxon>Xanthobacteraceae</taxon>
        <taxon>Azorhizobium</taxon>
    </lineage>
</organism>
<dbReference type="EMBL" id="AP009384">
    <property type="protein sequence ID" value="BAF88770.1"/>
    <property type="molecule type" value="Genomic_DNA"/>
</dbReference>
<dbReference type="Proteomes" id="UP000000270">
    <property type="component" value="Chromosome"/>
</dbReference>
<sequence>MVGCDRRYQRKVMRGDDMRSSLPSPPPNRWRNLGDLIDRGGDLSRPALIDLSTAPPRVLTHAEADRLINGVARFLTDRGLKRGDRVAILSSNRAEVLLSYFGIMRAGFIAVPMNVKLPRDMIDYVVTDSGALFAFTDRANRPLVQGAVTFLDFDDDGPSGFHAAITPCDFATVPMAEGEIAQMLYTSGSTGRPKGVPLSHSGQLWSLDMRTSDGTRREDQRYLIAQPLFHMNGLFSAKTAFATNASIVLMPAFDVRPYVDAIATYDVTALSSVPTMFARIVKDADYVASRDMTSLKRIMMGSAPTTATLFSSVAALFPQATLVLTFGATETGPAIFGPHPDGRPTPPVSLGTPVPGTQVRLVDGPDADEGVLWVRNPAIMPGYHRKPELTAAVLKDGWYVTGDILRRDAEGFYYFVGRADDMFVCGGENIYPVEVERLLERHPGVQQAAVVPLPDAERGQMPVAFLVPKPGARLSAAEVKTFTLENGPAYQHPRRIALVSELPWAGTNKIDRAALKAEALRRESEQRWAS</sequence>
<dbReference type="InterPro" id="IPR045851">
    <property type="entry name" value="AMP-bd_C_sf"/>
</dbReference>
<dbReference type="eggNOG" id="COG0318">
    <property type="taxonomic scope" value="Bacteria"/>
</dbReference>
<keyword evidence="2" id="KW-0436">Ligase</keyword>
<protein>
    <submittedName>
        <fullName evidence="5">AMP-dependent synthetase</fullName>
    </submittedName>
</protein>
<evidence type="ECO:0000313" key="5">
    <source>
        <dbReference type="EMBL" id="BAF88770.1"/>
    </source>
</evidence>
<keyword evidence="6" id="KW-1185">Reference proteome</keyword>
<dbReference type="GO" id="GO:0009234">
    <property type="term" value="P:menaquinone biosynthetic process"/>
    <property type="evidence" value="ECO:0007669"/>
    <property type="project" value="TreeGrafter"/>
</dbReference>
<reference evidence="5 6" key="5">
    <citation type="journal article" date="2010" name="Appl. Environ. Microbiol.">
        <title>phrR-like gene praR of Azorhizobium caulinodans ORS571 is essential for symbiosis with Sesbania rostrata and is involved in expression of reb genes.</title>
        <authorList>
            <person name="Akiba N."/>
            <person name="Aono T."/>
            <person name="Toyazaki H."/>
            <person name="Sato S."/>
            <person name="Oyaizu H."/>
        </authorList>
    </citation>
    <scope>NUCLEOTIDE SEQUENCE [LARGE SCALE GENOMIC DNA]</scope>
    <source>
        <strain evidence="6">ATCC 43989 / DSM 5975 / JCM 20966 / LMG 6465 / NBRC 14845 / NCIMB 13405 / ORS 571</strain>
    </source>
</reference>
<evidence type="ECO:0000256" key="2">
    <source>
        <dbReference type="ARBA" id="ARBA00022598"/>
    </source>
</evidence>
<accession>A8I9C5</accession>
<name>A8I9C5_AZOC5</name>
<dbReference type="PROSITE" id="PS00455">
    <property type="entry name" value="AMP_BINDING"/>
    <property type="match status" value="1"/>
</dbReference>
<dbReference type="SUPFAM" id="SSF56801">
    <property type="entry name" value="Acetyl-CoA synthetase-like"/>
    <property type="match status" value="1"/>
</dbReference>
<dbReference type="InterPro" id="IPR042099">
    <property type="entry name" value="ANL_N_sf"/>
</dbReference>
<dbReference type="HOGENOM" id="CLU_000022_59_0_5"/>
<comment type="similarity">
    <text evidence="1">Belongs to the ATP-dependent AMP-binding enzyme family.</text>
</comment>
<evidence type="ECO:0000259" key="3">
    <source>
        <dbReference type="Pfam" id="PF00501"/>
    </source>
</evidence>
<dbReference type="Pfam" id="PF00501">
    <property type="entry name" value="AMP-binding"/>
    <property type="match status" value="1"/>
</dbReference>
<evidence type="ECO:0000313" key="6">
    <source>
        <dbReference type="Proteomes" id="UP000000270"/>
    </source>
</evidence>
<feature type="domain" description="AMP-dependent synthetase/ligase" evidence="3">
    <location>
        <begin position="45"/>
        <end position="384"/>
    </location>
</feature>
<dbReference type="Gene3D" id="3.30.300.30">
    <property type="match status" value="1"/>
</dbReference>
<dbReference type="InterPro" id="IPR000873">
    <property type="entry name" value="AMP-dep_synth/lig_dom"/>
</dbReference>
<reference evidence="5 6" key="4">
    <citation type="journal article" date="2009" name="Appl. Environ. Microbiol.">
        <title>Comparative genome-wide transcriptional profiling of Azorhizobium caulinodans ORS571 grown under free-living and symbiotic conditions.</title>
        <authorList>
            <person name="Tsukada S."/>
            <person name="Aono T."/>
            <person name="Akiba N."/>
            <person name="Lee KB."/>
            <person name="Liu CT."/>
            <person name="Toyazaki H."/>
            <person name="Oyaizu H."/>
        </authorList>
    </citation>
    <scope>NUCLEOTIDE SEQUENCE [LARGE SCALE GENOMIC DNA]</scope>
    <source>
        <strain evidence="6">ATCC 43989 / DSM 5975 / JCM 20966 / LMG 6465 / NBRC 14845 / NCIMB 13405 / ORS 571</strain>
    </source>
</reference>
<dbReference type="GO" id="GO:0008756">
    <property type="term" value="F:o-succinylbenzoate-CoA ligase activity"/>
    <property type="evidence" value="ECO:0007669"/>
    <property type="project" value="TreeGrafter"/>
</dbReference>
<reference evidence="5 6" key="3">
    <citation type="journal article" date="2008" name="BMC Genomics">
        <title>The genome of the versatile nitrogen fixer Azorhizobium caulinodans ORS571.</title>
        <authorList>
            <person name="Lee KB."/>
            <person name="Backer P.D."/>
            <person name="Aono T."/>
            <person name="Liu CT."/>
            <person name="Suzuki S."/>
            <person name="Suzuki T."/>
            <person name="Kaneko T."/>
            <person name="Yamada M."/>
            <person name="Tabata S."/>
            <person name="Kupfer D.M."/>
            <person name="Najar F.Z."/>
            <person name="Wiley G.B."/>
            <person name="Roe B."/>
            <person name="Binnewies T.T."/>
            <person name="Ussery D.W."/>
            <person name="D'Haeze W."/>
            <person name="Herder J.D."/>
            <person name="Gevers D."/>
            <person name="Vereecke D."/>
            <person name="Holsters M."/>
            <person name="Oyaizu H."/>
        </authorList>
    </citation>
    <scope>NUCLEOTIDE SEQUENCE [LARGE SCALE GENOMIC DNA]</scope>
    <source>
        <strain evidence="6">ATCC 43989 / DSM 5975 / JCM 20966 / LMG 6465 / NBRC 14845 / NCIMB 13405 / ORS 571</strain>
    </source>
</reference>
<gene>
    <name evidence="5" type="ordered locus">AZC_2772</name>
</gene>
<feature type="domain" description="AMP-binding enzyme C-terminal" evidence="4">
    <location>
        <begin position="434"/>
        <end position="506"/>
    </location>
</feature>
<reference evidence="5 6" key="6">
    <citation type="journal article" date="2011" name="Appl. Environ. Microbiol.">
        <title>Involvement of the azorhizobial chromosome partition gene (parA) in the onset of bacteroid differentiation during Sesbania rostrata stem nodule development.</title>
        <authorList>
            <person name="Liu CT."/>
            <person name="Lee KB."/>
            <person name="Wang YS."/>
            <person name="Peng MH."/>
            <person name="Lee KT."/>
            <person name="Suzuki S."/>
            <person name="Suzuki T."/>
            <person name="Oyaizu H."/>
        </authorList>
    </citation>
    <scope>NUCLEOTIDE SEQUENCE [LARGE SCALE GENOMIC DNA]</scope>
    <source>
        <strain evidence="6">ATCC 43989 / DSM 5975 / JCM 20966 / LMG 6465 / NBRC 14845 / NCIMB 13405 / ORS 571</strain>
    </source>
</reference>
<evidence type="ECO:0000259" key="4">
    <source>
        <dbReference type="Pfam" id="PF13193"/>
    </source>
</evidence>
<dbReference type="KEGG" id="azc:AZC_2772"/>
<dbReference type="InterPro" id="IPR025110">
    <property type="entry name" value="AMP-bd_C"/>
</dbReference>
<evidence type="ECO:0000256" key="1">
    <source>
        <dbReference type="ARBA" id="ARBA00006432"/>
    </source>
</evidence>
<dbReference type="Gene3D" id="3.40.50.12780">
    <property type="entry name" value="N-terminal domain of ligase-like"/>
    <property type="match status" value="1"/>
</dbReference>
<dbReference type="AlphaFoldDB" id="A8I9C5"/>
<dbReference type="PANTHER" id="PTHR24096">
    <property type="entry name" value="LONG-CHAIN-FATTY-ACID--COA LIGASE"/>
    <property type="match status" value="1"/>
</dbReference>